<feature type="transmembrane region" description="Helical" evidence="11">
    <location>
        <begin position="827"/>
        <end position="851"/>
    </location>
</feature>
<dbReference type="Gene3D" id="2.10.50.30">
    <property type="entry name" value="GPCR, family 3, nine cysteines domain"/>
    <property type="match status" value="1"/>
</dbReference>
<feature type="transmembrane region" description="Helical" evidence="11">
    <location>
        <begin position="797"/>
        <end position="815"/>
    </location>
</feature>
<evidence type="ECO:0000313" key="13">
    <source>
        <dbReference type="Proteomes" id="UP001652622"/>
    </source>
</evidence>
<keyword evidence="13" id="KW-1185">Reference proteome</keyword>
<evidence type="ECO:0000256" key="6">
    <source>
        <dbReference type="ARBA" id="ARBA00023040"/>
    </source>
</evidence>
<evidence type="ECO:0000256" key="4">
    <source>
        <dbReference type="ARBA" id="ARBA00022729"/>
    </source>
</evidence>
<reference evidence="14" key="1">
    <citation type="submission" date="2025-08" db="UniProtKB">
        <authorList>
            <consortium name="RefSeq"/>
        </authorList>
    </citation>
    <scope>IDENTIFICATION</scope>
    <source>
        <tissue evidence="14">Blood</tissue>
    </source>
</reference>
<feature type="transmembrane region" description="Helical" evidence="11">
    <location>
        <begin position="757"/>
        <end position="776"/>
    </location>
</feature>
<evidence type="ECO:0000256" key="9">
    <source>
        <dbReference type="ARBA" id="ARBA00023180"/>
    </source>
</evidence>
<gene>
    <name evidence="14" type="primary">LOC132710029</name>
</gene>
<accession>A0ABM3YYX0</accession>
<dbReference type="Pfam" id="PF01094">
    <property type="entry name" value="ANF_receptor"/>
    <property type="match status" value="2"/>
</dbReference>
<dbReference type="Gene3D" id="3.40.50.2300">
    <property type="match status" value="4"/>
</dbReference>
<evidence type="ECO:0000256" key="3">
    <source>
        <dbReference type="ARBA" id="ARBA00022692"/>
    </source>
</evidence>
<comment type="subcellular location">
    <subcellularLocation>
        <location evidence="1">Cell membrane</location>
        <topology evidence="1">Multi-pass membrane protein</topology>
    </subcellularLocation>
</comment>
<dbReference type="InterPro" id="IPR001828">
    <property type="entry name" value="ANF_lig-bd_rcpt"/>
</dbReference>
<keyword evidence="2" id="KW-1003">Cell membrane</keyword>
<feature type="transmembrane region" description="Helical" evidence="11">
    <location>
        <begin position="951"/>
        <end position="971"/>
    </location>
</feature>
<name>A0ABM3YYX0_PANGU</name>
<dbReference type="SUPFAM" id="SSF53822">
    <property type="entry name" value="Periplasmic binding protein-like I"/>
    <property type="match status" value="2"/>
</dbReference>
<keyword evidence="8" id="KW-0675">Receptor</keyword>
<dbReference type="Pfam" id="PF00003">
    <property type="entry name" value="7tm_3"/>
    <property type="match status" value="1"/>
</dbReference>
<feature type="transmembrane region" description="Helical" evidence="11">
    <location>
        <begin position="863"/>
        <end position="890"/>
    </location>
</feature>
<feature type="transmembrane region" description="Helical" evidence="11">
    <location>
        <begin position="977"/>
        <end position="998"/>
    </location>
</feature>
<evidence type="ECO:0000256" key="10">
    <source>
        <dbReference type="ARBA" id="ARBA00023224"/>
    </source>
</evidence>
<dbReference type="PANTHER" id="PTHR24061:SF599">
    <property type="entry name" value="G-PROTEIN COUPLED RECEPTORS FAMILY 3 PROFILE DOMAIN-CONTAINING PROTEIN"/>
    <property type="match status" value="1"/>
</dbReference>
<dbReference type="GeneID" id="132710029"/>
<dbReference type="InterPro" id="IPR011500">
    <property type="entry name" value="GPCR_3_9-Cys_dom"/>
</dbReference>
<evidence type="ECO:0000256" key="11">
    <source>
        <dbReference type="SAM" id="Phobius"/>
    </source>
</evidence>
<keyword evidence="4" id="KW-0732">Signal</keyword>
<evidence type="ECO:0000259" key="12">
    <source>
        <dbReference type="PROSITE" id="PS50259"/>
    </source>
</evidence>
<evidence type="ECO:0000256" key="5">
    <source>
        <dbReference type="ARBA" id="ARBA00022989"/>
    </source>
</evidence>
<dbReference type="Pfam" id="PF07562">
    <property type="entry name" value="NCD3G"/>
    <property type="match status" value="1"/>
</dbReference>
<protein>
    <submittedName>
        <fullName evidence="14">Vomeronasal type-2 receptor 26-like</fullName>
    </submittedName>
</protein>
<dbReference type="CDD" id="cd15283">
    <property type="entry name" value="7tmC_V2R_pheromone"/>
    <property type="match status" value="1"/>
</dbReference>
<keyword evidence="10" id="KW-0807">Transducer</keyword>
<feature type="domain" description="G-protein coupled receptors family 3 profile" evidence="12">
    <location>
        <begin position="757"/>
        <end position="1020"/>
    </location>
</feature>
<organism evidence="13 14">
    <name type="scientific">Pantherophis guttatus</name>
    <name type="common">Corn snake</name>
    <name type="synonym">Elaphe guttata</name>
    <dbReference type="NCBI Taxonomy" id="94885"/>
    <lineage>
        <taxon>Eukaryota</taxon>
        <taxon>Metazoa</taxon>
        <taxon>Chordata</taxon>
        <taxon>Craniata</taxon>
        <taxon>Vertebrata</taxon>
        <taxon>Euteleostomi</taxon>
        <taxon>Lepidosauria</taxon>
        <taxon>Squamata</taxon>
        <taxon>Bifurcata</taxon>
        <taxon>Unidentata</taxon>
        <taxon>Episquamata</taxon>
        <taxon>Toxicofera</taxon>
        <taxon>Serpentes</taxon>
        <taxon>Colubroidea</taxon>
        <taxon>Colubridae</taxon>
        <taxon>Colubrinae</taxon>
        <taxon>Pantherophis</taxon>
    </lineage>
</organism>
<evidence type="ECO:0000256" key="1">
    <source>
        <dbReference type="ARBA" id="ARBA00004651"/>
    </source>
</evidence>
<feature type="transmembrane region" description="Helical" evidence="11">
    <location>
        <begin position="917"/>
        <end position="939"/>
    </location>
</feature>
<proteinExistence type="predicted"/>
<sequence length="1020" mass="115564">MESTVITVVLSAEISGLVSLRLMIYFFNYDNIPKERTAKVWIMKAQMEFTSILIHRQLPIDFLHGALSFAIHSKQLTGFQQFMQKRNPNLEKDDGFIRDFWKDAFECSFSSDITGGNEERICTGEEKLETLPNSVFETNMNAHSYSVYNAVYSVAHALKAMRSSKLKVGRKMNERRWKLFLQSPWQPQIDALNQGCQTGSHRPDASNAGHVDPSSMTGKNVMIGYMMAIGHHKFDARGEINEHSGIIPNISLGFHIATDYPLESTTYHLSMEFLSTKDEFIPNYKCNEQINTVAFIGGPQSNTCLNMAISLCNYKFPQITYGSAPLMNTETATFVKWMFLDDNHQFKGILHLLLHFGWTWVGLVSLLQEDKDRFIQKRLSMFSERGICFDFIECLPQIRYGNEAAEWIENTGKIFKVIMESTVIAVILSAEISGLVPLRLMIYFFNYDNIPKGRTAKVWIMRAQMEFTSILMQRPLPIDFLHGALSFAIHSKELTGFQQFMKKRNPNLEKDDGFIRDFWKDAFECSFSSDIRDENAERICTGEEKLESLPNSVFDTTVNGHSYSVYNAVYAVAHALKAMRSAKLKGRQKMNERRWKLFLQSPWQLHLFLQQVSFNNSAGEQISFGPNGELETGLDILNWVTFPNKSFLKIQIGKIDHLALSEKLLTISDKEAVWPLMFNQALPLSICNKKCPLGHSKIKVEGKLSCCYNCKICPDGKIANQLDLDDCFPCPEDQYPNKDKDTCLPKRIIYLTYEEPLGISLAVIAVSFSVISAVVLRIFIKHQDTPIVKANNRNLTYSLLAALLLSFLCTLLFIGQPDQVKCLLRQTAFGIIFSVALSCILGKTIIVVLAFMATKPGSKMRKWVGKGLTISIVLSCSLTQFCICVVWLTIFPPFPDSDRNSMAEEIIQQCNEGSTTMFYIVLGFLGFLTAVSFTVAFLARNLPDSFNEAKFITFSMLVFCSVWVSFVPTYLSTKGKYMVAVEIFSILASAAGLLGCIFSPKCYIIVLRPNLNKKEQLMKK</sequence>
<dbReference type="InterPro" id="IPR004073">
    <property type="entry name" value="GPCR_3_vmron_rcpt_2"/>
</dbReference>
<dbReference type="InterPro" id="IPR028082">
    <property type="entry name" value="Peripla_BP_I"/>
</dbReference>
<dbReference type="Proteomes" id="UP001652622">
    <property type="component" value="Unplaced"/>
</dbReference>
<keyword evidence="6" id="KW-0297">G-protein coupled receptor</keyword>
<dbReference type="PROSITE" id="PS50259">
    <property type="entry name" value="G_PROTEIN_RECEP_F3_4"/>
    <property type="match status" value="1"/>
</dbReference>
<dbReference type="InterPro" id="IPR038550">
    <property type="entry name" value="GPCR_3_9-Cys_sf"/>
</dbReference>
<keyword evidence="9" id="KW-0325">Glycoprotein</keyword>
<evidence type="ECO:0000256" key="2">
    <source>
        <dbReference type="ARBA" id="ARBA00022475"/>
    </source>
</evidence>
<dbReference type="PROSITE" id="PS00981">
    <property type="entry name" value="G_PROTEIN_RECEP_F3_3"/>
    <property type="match status" value="1"/>
</dbReference>
<keyword evidence="3 11" id="KW-0812">Transmembrane</keyword>
<dbReference type="InterPro" id="IPR017978">
    <property type="entry name" value="GPCR_3_C"/>
</dbReference>
<dbReference type="PANTHER" id="PTHR24061">
    <property type="entry name" value="CALCIUM-SENSING RECEPTOR-RELATED"/>
    <property type="match status" value="1"/>
</dbReference>
<evidence type="ECO:0000256" key="8">
    <source>
        <dbReference type="ARBA" id="ARBA00023170"/>
    </source>
</evidence>
<evidence type="ECO:0000256" key="7">
    <source>
        <dbReference type="ARBA" id="ARBA00023136"/>
    </source>
</evidence>
<dbReference type="InterPro" id="IPR000068">
    <property type="entry name" value="GPCR_3_Ca_sens_rcpt-rel"/>
</dbReference>
<dbReference type="InterPro" id="IPR000337">
    <property type="entry name" value="GPCR_3"/>
</dbReference>
<keyword evidence="7 11" id="KW-0472">Membrane</keyword>
<evidence type="ECO:0000313" key="14">
    <source>
        <dbReference type="RefSeq" id="XP_060541327.1"/>
    </source>
</evidence>
<dbReference type="RefSeq" id="XP_060541327.1">
    <property type="nucleotide sequence ID" value="XM_060685344.1"/>
</dbReference>
<dbReference type="InterPro" id="IPR017979">
    <property type="entry name" value="GPCR_3_CS"/>
</dbReference>
<dbReference type="PRINTS" id="PR00248">
    <property type="entry name" value="GPCRMGR"/>
</dbReference>
<dbReference type="PRINTS" id="PR01535">
    <property type="entry name" value="VOMERONASL2R"/>
</dbReference>
<keyword evidence="5 11" id="KW-1133">Transmembrane helix</keyword>